<dbReference type="AlphaFoldDB" id="A0A2A2ICE7"/>
<evidence type="ECO:0000313" key="2">
    <source>
        <dbReference type="EMBL" id="PAV29409.1"/>
    </source>
</evidence>
<sequence length="116" mass="13741">MIKTVSKICLFFLTIWIYIRIFKDFRFKDVLLIQKMEKQDWIRLLLLGISSAGIVLIAYLSLLPFFDVALIKKDLTDRLEFNAAGFVFVGLYISFGNSFIEEYFFRGFIFFNLPRK</sequence>
<dbReference type="EMBL" id="NPOA01000007">
    <property type="protein sequence ID" value="PAV29409.1"/>
    <property type="molecule type" value="Genomic_DNA"/>
</dbReference>
<dbReference type="OrthoDB" id="449657at2"/>
<feature type="transmembrane region" description="Helical" evidence="1">
    <location>
        <begin position="44"/>
        <end position="66"/>
    </location>
</feature>
<evidence type="ECO:0000256" key="1">
    <source>
        <dbReference type="SAM" id="Phobius"/>
    </source>
</evidence>
<feature type="transmembrane region" description="Helical" evidence="1">
    <location>
        <begin position="86"/>
        <end position="105"/>
    </location>
</feature>
<dbReference type="Proteomes" id="UP000218887">
    <property type="component" value="Unassembled WGS sequence"/>
</dbReference>
<keyword evidence="1" id="KW-1133">Transmembrane helix</keyword>
<evidence type="ECO:0000313" key="3">
    <source>
        <dbReference type="Proteomes" id="UP000218887"/>
    </source>
</evidence>
<name>A0A2A2ICE7_9BACI</name>
<organism evidence="2 3">
    <name type="scientific">Virgibacillus profundi</name>
    <dbReference type="NCBI Taxonomy" id="2024555"/>
    <lineage>
        <taxon>Bacteria</taxon>
        <taxon>Bacillati</taxon>
        <taxon>Bacillota</taxon>
        <taxon>Bacilli</taxon>
        <taxon>Bacillales</taxon>
        <taxon>Bacillaceae</taxon>
        <taxon>Virgibacillus</taxon>
    </lineage>
</organism>
<accession>A0A2A2ICE7</accession>
<gene>
    <name evidence="2" type="ORF">CIL05_11110</name>
</gene>
<keyword evidence="1" id="KW-0812">Transmembrane</keyword>
<protein>
    <recommendedName>
        <fullName evidence="4">CPBP family intramembrane metalloprotease</fullName>
    </recommendedName>
</protein>
<proteinExistence type="predicted"/>
<feature type="transmembrane region" description="Helical" evidence="1">
    <location>
        <begin position="6"/>
        <end position="23"/>
    </location>
</feature>
<reference evidence="2 3" key="1">
    <citation type="submission" date="2017-08" db="EMBL/GenBank/DDBJ databases">
        <title>Virgibacillus indicus sp. nov. and Virgibacillus profoundi sp. nov, two moderately halophilic bacteria isolated from marine sediment by using the Microfluidic Streak Plate.</title>
        <authorList>
            <person name="Xu B."/>
            <person name="Hu B."/>
            <person name="Wang J."/>
            <person name="Zhu Y."/>
            <person name="Huang L."/>
            <person name="Du W."/>
            <person name="Huang Y."/>
        </authorList>
    </citation>
    <scope>NUCLEOTIDE SEQUENCE [LARGE SCALE GENOMIC DNA]</scope>
    <source>
        <strain evidence="2 3">IO3-P3-H5</strain>
    </source>
</reference>
<dbReference type="RefSeq" id="WP_095655612.1">
    <property type="nucleotide sequence ID" value="NZ_NPOA01000007.1"/>
</dbReference>
<evidence type="ECO:0008006" key="4">
    <source>
        <dbReference type="Google" id="ProtNLM"/>
    </source>
</evidence>
<keyword evidence="3" id="KW-1185">Reference proteome</keyword>
<keyword evidence="1" id="KW-0472">Membrane</keyword>
<comment type="caution">
    <text evidence="2">The sequence shown here is derived from an EMBL/GenBank/DDBJ whole genome shotgun (WGS) entry which is preliminary data.</text>
</comment>